<evidence type="ECO:0000313" key="2">
    <source>
        <dbReference type="EMBL" id="GAA4722727.1"/>
    </source>
</evidence>
<accession>A0ABP8Y7I4</accession>
<proteinExistence type="predicted"/>
<dbReference type="EMBL" id="BAABLO010000009">
    <property type="protein sequence ID" value="GAA4722727.1"/>
    <property type="molecule type" value="Genomic_DNA"/>
</dbReference>
<evidence type="ECO:0000256" key="1">
    <source>
        <dbReference type="SAM" id="MobiDB-lite"/>
    </source>
</evidence>
<evidence type="ECO:0000313" key="3">
    <source>
        <dbReference type="Proteomes" id="UP001500556"/>
    </source>
</evidence>
<dbReference type="RefSeq" id="WP_345503068.1">
    <property type="nucleotide sequence ID" value="NZ_BAABLO010000009.1"/>
</dbReference>
<feature type="compositionally biased region" description="Basic and acidic residues" evidence="1">
    <location>
        <begin position="497"/>
        <end position="518"/>
    </location>
</feature>
<dbReference type="Pfam" id="PF20199">
    <property type="entry name" value="RepSA"/>
    <property type="match status" value="1"/>
</dbReference>
<dbReference type="Proteomes" id="UP001500556">
    <property type="component" value="Unassembled WGS sequence"/>
</dbReference>
<sequence>MSQETRNALWAGLPRPRFDENNKLHLPGYDQHQSKQILARMLSDDVDAWSVAASRVGYCSNPVHLVGSSTTIDKATGEVLSTYSSADEPLGSTVVRCGNRRESACPSCSRLYAADMFQLIRAGVRGGKTVPEQVADNPLVFATLTAPSMGPVHGTRDNARRCRSHASGQPRCEHGRPTTCMAVHADGDPLLGQPLCADCYDYASHVVWQWWAPELWRRFIITLRRTLAHHLGVPATKLPEVATVQYAKVAEYQRRGLVHFHALIRLDGPRTPDGFAPAPRQVTATILARLVREAVAAVRFTAPPVHEDDVPRVLAFGRQVDARPVTAARRTDDPGAALSPEQVAGYLAKYATKAATDTTDHSNAHLRRIQHTADQLGRRVEDDWAATGRQGPLNDVPYGLLGKWAHELGFRGHFATKSRSYSVTLGQLRRARRRAQQLVADAGRRGDTIDLAAMEAQLLAVDDDQATTVVIGAWTYSHTGWDTPGDAALAKAAAAAAREHDHERAAQRKAHIDKEDRQ</sequence>
<keyword evidence="3" id="KW-1185">Reference proteome</keyword>
<organism evidence="2 3">
    <name type="scientific">Pedococcus ginsenosidimutans</name>
    <dbReference type="NCBI Taxonomy" id="490570"/>
    <lineage>
        <taxon>Bacteria</taxon>
        <taxon>Bacillati</taxon>
        <taxon>Actinomycetota</taxon>
        <taxon>Actinomycetes</taxon>
        <taxon>Micrococcales</taxon>
        <taxon>Intrasporangiaceae</taxon>
        <taxon>Pedococcus</taxon>
    </lineage>
</organism>
<protein>
    <submittedName>
        <fullName evidence="2">Plasmid replication initiator protein</fullName>
    </submittedName>
</protein>
<dbReference type="InterPro" id="IPR046828">
    <property type="entry name" value="RepSA"/>
</dbReference>
<name>A0ABP8Y7I4_9MICO</name>
<feature type="region of interest" description="Disordered" evidence="1">
    <location>
        <begin position="492"/>
        <end position="518"/>
    </location>
</feature>
<reference evidence="3" key="1">
    <citation type="journal article" date="2019" name="Int. J. Syst. Evol. Microbiol.">
        <title>The Global Catalogue of Microorganisms (GCM) 10K type strain sequencing project: providing services to taxonomists for standard genome sequencing and annotation.</title>
        <authorList>
            <consortium name="The Broad Institute Genomics Platform"/>
            <consortium name="The Broad Institute Genome Sequencing Center for Infectious Disease"/>
            <person name="Wu L."/>
            <person name="Ma J."/>
        </authorList>
    </citation>
    <scope>NUCLEOTIDE SEQUENCE [LARGE SCALE GENOMIC DNA]</scope>
    <source>
        <strain evidence="3">JCM 18961</strain>
    </source>
</reference>
<comment type="caution">
    <text evidence="2">The sequence shown here is derived from an EMBL/GenBank/DDBJ whole genome shotgun (WGS) entry which is preliminary data.</text>
</comment>
<gene>
    <name evidence="2" type="ORF">GCM10025782_20750</name>
</gene>